<evidence type="ECO:0000313" key="2">
    <source>
        <dbReference type="Proteomes" id="UP001151532"/>
    </source>
</evidence>
<reference evidence="1" key="1">
    <citation type="submission" date="2022-11" db="EMBL/GenBank/DDBJ databases">
        <authorList>
            <person name="Hyden B.L."/>
            <person name="Feng K."/>
            <person name="Yates T."/>
            <person name="Jawdy S."/>
            <person name="Smart L.B."/>
            <person name="Muchero W."/>
        </authorList>
    </citation>
    <scope>NUCLEOTIDE SEQUENCE</scope>
    <source>
        <tissue evidence="1">Shoot tip</tissue>
    </source>
</reference>
<comment type="caution">
    <text evidence="1">The sequence shown here is derived from an EMBL/GenBank/DDBJ whole genome shotgun (WGS) entry which is preliminary data.</text>
</comment>
<proteinExistence type="predicted"/>
<organism evidence="1 2">
    <name type="scientific">Salix purpurea</name>
    <name type="common">Purple osier willow</name>
    <dbReference type="NCBI Taxonomy" id="77065"/>
    <lineage>
        <taxon>Eukaryota</taxon>
        <taxon>Viridiplantae</taxon>
        <taxon>Streptophyta</taxon>
        <taxon>Embryophyta</taxon>
        <taxon>Tracheophyta</taxon>
        <taxon>Spermatophyta</taxon>
        <taxon>Magnoliopsida</taxon>
        <taxon>eudicotyledons</taxon>
        <taxon>Gunneridae</taxon>
        <taxon>Pentapetalae</taxon>
        <taxon>rosids</taxon>
        <taxon>fabids</taxon>
        <taxon>Malpighiales</taxon>
        <taxon>Salicaceae</taxon>
        <taxon>Saliceae</taxon>
        <taxon>Salix</taxon>
    </lineage>
</organism>
<accession>A0A9Q0ZHF7</accession>
<dbReference type="Proteomes" id="UP001151532">
    <property type="component" value="Chromosome 17"/>
</dbReference>
<dbReference type="EMBL" id="JAPFFK010000011">
    <property type="protein sequence ID" value="KAJ6734624.1"/>
    <property type="molecule type" value="Genomic_DNA"/>
</dbReference>
<feature type="non-terminal residue" evidence="1">
    <location>
        <position position="15"/>
    </location>
</feature>
<protein>
    <submittedName>
        <fullName evidence="1">Uncharacterized protein</fullName>
    </submittedName>
</protein>
<sequence>MGMHGRWSAPFFFIA</sequence>
<gene>
    <name evidence="1" type="ORF">OIU79_001819</name>
</gene>
<reference evidence="1" key="2">
    <citation type="journal article" date="2023" name="Int. J. Mol. Sci.">
        <title>De Novo Assembly and Annotation of 11 Diverse Shrub Willow (Salix) Genomes Reveals Novel Gene Organization in Sex-Linked Regions.</title>
        <authorList>
            <person name="Hyden B."/>
            <person name="Feng K."/>
            <person name="Yates T.B."/>
            <person name="Jawdy S."/>
            <person name="Cereghino C."/>
            <person name="Smart L.B."/>
            <person name="Muchero W."/>
        </authorList>
    </citation>
    <scope>NUCLEOTIDE SEQUENCE</scope>
    <source>
        <tissue evidence="1">Shoot tip</tissue>
    </source>
</reference>
<evidence type="ECO:0000313" key="1">
    <source>
        <dbReference type="EMBL" id="KAJ6734624.1"/>
    </source>
</evidence>
<keyword evidence="2" id="KW-1185">Reference proteome</keyword>
<name>A0A9Q0ZHF7_SALPP</name>